<name>A0A0G0I4E5_9BACT</name>
<dbReference type="Proteomes" id="UP000034231">
    <property type="component" value="Unassembled WGS sequence"/>
</dbReference>
<sequence length="35" mass="4222">MTMLKKWWMKLQKKDKWAEGQIKEMAKLGGKLIIM</sequence>
<gene>
    <name evidence="1" type="ORF">US68_C0015G0008</name>
</gene>
<dbReference type="EMBL" id="LBTX01000015">
    <property type="protein sequence ID" value="KKQ49437.1"/>
    <property type="molecule type" value="Genomic_DNA"/>
</dbReference>
<comment type="caution">
    <text evidence="1">The sequence shown here is derived from an EMBL/GenBank/DDBJ whole genome shotgun (WGS) entry which is preliminary data.</text>
</comment>
<proteinExistence type="predicted"/>
<organism evidence="1 2">
    <name type="scientific">Candidatus Shapirobacteria bacterium GW2011_GWE1_38_10</name>
    <dbReference type="NCBI Taxonomy" id="1618488"/>
    <lineage>
        <taxon>Bacteria</taxon>
        <taxon>Candidatus Shapironibacteriota</taxon>
    </lineage>
</organism>
<accession>A0A0G0I4E5</accession>
<evidence type="ECO:0000313" key="1">
    <source>
        <dbReference type="EMBL" id="KKQ49437.1"/>
    </source>
</evidence>
<evidence type="ECO:0000313" key="2">
    <source>
        <dbReference type="Proteomes" id="UP000034231"/>
    </source>
</evidence>
<protein>
    <submittedName>
        <fullName evidence="1">Uncharacterized protein</fullName>
    </submittedName>
</protein>
<dbReference type="AlphaFoldDB" id="A0A0G0I4E5"/>
<reference evidence="1 2" key="1">
    <citation type="journal article" date="2015" name="Nature">
        <title>rRNA introns, odd ribosomes, and small enigmatic genomes across a large radiation of phyla.</title>
        <authorList>
            <person name="Brown C.T."/>
            <person name="Hug L.A."/>
            <person name="Thomas B.C."/>
            <person name="Sharon I."/>
            <person name="Castelle C.J."/>
            <person name="Singh A."/>
            <person name="Wilkins M.J."/>
            <person name="Williams K.H."/>
            <person name="Banfield J.F."/>
        </authorList>
    </citation>
    <scope>NUCLEOTIDE SEQUENCE [LARGE SCALE GENOMIC DNA]</scope>
</reference>